<feature type="region of interest" description="Disordered" evidence="3">
    <location>
        <begin position="345"/>
        <end position="380"/>
    </location>
</feature>
<dbReference type="InterPro" id="IPR050836">
    <property type="entry name" value="SDS22/Internalin_LRR"/>
</dbReference>
<keyword evidence="4" id="KW-0812">Transmembrane</keyword>
<keyword evidence="2" id="KW-0677">Repeat</keyword>
<evidence type="ECO:0000313" key="6">
    <source>
        <dbReference type="Proteomes" id="UP000319383"/>
    </source>
</evidence>
<keyword evidence="4" id="KW-0472">Membrane</keyword>
<dbReference type="AlphaFoldDB" id="A0A517ZW56"/>
<dbReference type="Proteomes" id="UP000319383">
    <property type="component" value="Chromosome"/>
</dbReference>
<keyword evidence="1" id="KW-0433">Leucine-rich repeat</keyword>
<proteinExistence type="predicted"/>
<organism evidence="5 6">
    <name type="scientific">Symmachiella dynata</name>
    <dbReference type="NCBI Taxonomy" id="2527995"/>
    <lineage>
        <taxon>Bacteria</taxon>
        <taxon>Pseudomonadati</taxon>
        <taxon>Planctomycetota</taxon>
        <taxon>Planctomycetia</taxon>
        <taxon>Planctomycetales</taxon>
        <taxon>Planctomycetaceae</taxon>
        <taxon>Symmachiella</taxon>
    </lineage>
</organism>
<dbReference type="InterPro" id="IPR032675">
    <property type="entry name" value="LRR_dom_sf"/>
</dbReference>
<dbReference type="EMBL" id="CP036276">
    <property type="protein sequence ID" value="QDU46722.1"/>
    <property type="molecule type" value="Genomic_DNA"/>
</dbReference>
<reference evidence="5 6" key="1">
    <citation type="submission" date="2019-02" db="EMBL/GenBank/DDBJ databases">
        <title>Deep-cultivation of Planctomycetes and their phenomic and genomic characterization uncovers novel biology.</title>
        <authorList>
            <person name="Wiegand S."/>
            <person name="Jogler M."/>
            <person name="Boedeker C."/>
            <person name="Pinto D."/>
            <person name="Vollmers J."/>
            <person name="Rivas-Marin E."/>
            <person name="Kohn T."/>
            <person name="Peeters S.H."/>
            <person name="Heuer A."/>
            <person name="Rast P."/>
            <person name="Oberbeckmann S."/>
            <person name="Bunk B."/>
            <person name="Jeske O."/>
            <person name="Meyerdierks A."/>
            <person name="Storesund J.E."/>
            <person name="Kallscheuer N."/>
            <person name="Luecker S."/>
            <person name="Lage O.M."/>
            <person name="Pohl T."/>
            <person name="Merkel B.J."/>
            <person name="Hornburger P."/>
            <person name="Mueller R.-W."/>
            <person name="Bruemmer F."/>
            <person name="Labrenz M."/>
            <person name="Spormann A.M."/>
            <person name="Op den Camp H."/>
            <person name="Overmann J."/>
            <person name="Amann R."/>
            <person name="Jetten M.S.M."/>
            <person name="Mascher T."/>
            <person name="Medema M.H."/>
            <person name="Devos D.P."/>
            <person name="Kaster A.-K."/>
            <person name="Ovreas L."/>
            <person name="Rohde M."/>
            <person name="Galperin M.Y."/>
            <person name="Jogler C."/>
        </authorList>
    </citation>
    <scope>NUCLEOTIDE SEQUENCE [LARGE SCALE GENOMIC DNA]</scope>
    <source>
        <strain evidence="5 6">Mal52</strain>
    </source>
</reference>
<evidence type="ECO:0000256" key="3">
    <source>
        <dbReference type="SAM" id="MobiDB-lite"/>
    </source>
</evidence>
<feature type="transmembrane region" description="Helical" evidence="4">
    <location>
        <begin position="6"/>
        <end position="26"/>
    </location>
</feature>
<evidence type="ECO:0000313" key="5">
    <source>
        <dbReference type="EMBL" id="QDU46722.1"/>
    </source>
</evidence>
<keyword evidence="4" id="KW-1133">Transmembrane helix</keyword>
<evidence type="ECO:0000256" key="4">
    <source>
        <dbReference type="SAM" id="Phobius"/>
    </source>
</evidence>
<dbReference type="PANTHER" id="PTHR46652:SF3">
    <property type="entry name" value="LEUCINE-RICH REPEAT-CONTAINING PROTEIN 9"/>
    <property type="match status" value="1"/>
</dbReference>
<accession>A0A517ZW56</accession>
<dbReference type="RefSeq" id="WP_145379209.1">
    <property type="nucleotide sequence ID" value="NZ_CP036276.1"/>
</dbReference>
<keyword evidence="6" id="KW-1185">Reference proteome</keyword>
<dbReference type="KEGG" id="sdyn:Mal52_52440"/>
<name>A0A517ZW56_9PLAN</name>
<protein>
    <submittedName>
        <fullName evidence="5">Leucine Rich repeats (2 copies)</fullName>
    </submittedName>
</protein>
<gene>
    <name evidence="5" type="ORF">Mal52_52440</name>
</gene>
<evidence type="ECO:0000256" key="1">
    <source>
        <dbReference type="ARBA" id="ARBA00022614"/>
    </source>
</evidence>
<dbReference type="PANTHER" id="PTHR46652">
    <property type="entry name" value="LEUCINE-RICH REPEAT AND IQ DOMAIN-CONTAINING PROTEIN 1-RELATED"/>
    <property type="match status" value="1"/>
</dbReference>
<dbReference type="Gene3D" id="3.80.10.10">
    <property type="entry name" value="Ribonuclease Inhibitor"/>
    <property type="match status" value="2"/>
</dbReference>
<sequence>MAAYKNQAWSLVLGALFVAGAGVLFYTQQKPARDHAAALSAAIDHLDQQGNLLYVKRNDGDFQLFEDKSKPIVGLSLLQDELSDEDWRCIDLLTQLEFLDVGVVTIQDDDLRHLASKERMRTLKLSGREISDAGLFAVNEQLENLDVSGCEINIHGLTAIGGFRQLRKLNFSHSSLTDLPNGSLSGISTELLNLSFCELDESSFRELARMSTVETLYASNVEMSKGSGQELAKMKGLRRLDLLGTRISHDDLCALQASTSLERIRIDAFDADPEVISSLGRIPTLTEIVIGRPRAHASTDPTETIEWRMKNGEPFLILVPENRRDAVLKAIQDLIAKRPLMEFTDGKEWDDRPGLPGQGIWDQPPEGMERVDQGDGTGVF</sequence>
<evidence type="ECO:0000256" key="2">
    <source>
        <dbReference type="ARBA" id="ARBA00022737"/>
    </source>
</evidence>
<dbReference type="SUPFAM" id="SSF52047">
    <property type="entry name" value="RNI-like"/>
    <property type="match status" value="1"/>
</dbReference>